<organism evidence="3 4">
    <name type="scientific">Labilithrix luteola</name>
    <dbReference type="NCBI Taxonomy" id="1391654"/>
    <lineage>
        <taxon>Bacteria</taxon>
        <taxon>Pseudomonadati</taxon>
        <taxon>Myxococcota</taxon>
        <taxon>Polyangia</taxon>
        <taxon>Polyangiales</taxon>
        <taxon>Labilitrichaceae</taxon>
        <taxon>Labilithrix</taxon>
    </lineage>
</organism>
<evidence type="ECO:0000256" key="2">
    <source>
        <dbReference type="SAM" id="SignalP"/>
    </source>
</evidence>
<dbReference type="Proteomes" id="UP000064967">
    <property type="component" value="Chromosome"/>
</dbReference>
<feature type="signal peptide" evidence="2">
    <location>
        <begin position="1"/>
        <end position="20"/>
    </location>
</feature>
<feature type="region of interest" description="Disordered" evidence="1">
    <location>
        <begin position="205"/>
        <end position="233"/>
    </location>
</feature>
<sequence length="295" mass="30675">MTRVMTWSRILLLASGTACAVLACSTTNEESAPIESDGGDSGETSIPSVPDAAPDVEDAAPDATEDADAGPRMCSDQGWCQVPLPAKQTLRGVWGDGQGIVWAVSAEGNVLRWDGKVWSIHVSMTDPLFAIWGSGPLDIWIGGKAGLFHSAGTSSAALSFEASSAPGDPTVPILSVWGTTASDVWAVGGKRVQGSPARSRVLHFSETAPGQGPCGHSTRSPASRSSSGTCGVRPRVVHGSVATRGSTVRRMLPRCTRASFDAPSATPALQRWRCLTIPQSSDRGGAPSRPSTRRA</sequence>
<evidence type="ECO:0008006" key="5">
    <source>
        <dbReference type="Google" id="ProtNLM"/>
    </source>
</evidence>
<keyword evidence="4" id="KW-1185">Reference proteome</keyword>
<feature type="chain" id="PRO_5005467172" description="Type IV fimbrial biogenesis protein PilY1" evidence="2">
    <location>
        <begin position="21"/>
        <end position="295"/>
    </location>
</feature>
<protein>
    <recommendedName>
        <fullName evidence="5">Type IV fimbrial biogenesis protein PilY1</fullName>
    </recommendedName>
</protein>
<dbReference type="PROSITE" id="PS51257">
    <property type="entry name" value="PROKAR_LIPOPROTEIN"/>
    <property type="match status" value="1"/>
</dbReference>
<feature type="region of interest" description="Disordered" evidence="1">
    <location>
        <begin position="30"/>
        <end position="74"/>
    </location>
</feature>
<keyword evidence="2" id="KW-0732">Signal</keyword>
<dbReference type="STRING" id="1391654.AKJ09_11421"/>
<dbReference type="EMBL" id="CP012333">
    <property type="protein sequence ID" value="AKV04758.1"/>
    <property type="molecule type" value="Genomic_DNA"/>
</dbReference>
<evidence type="ECO:0000313" key="4">
    <source>
        <dbReference type="Proteomes" id="UP000064967"/>
    </source>
</evidence>
<feature type="compositionally biased region" description="Acidic residues" evidence="1">
    <location>
        <begin position="54"/>
        <end position="68"/>
    </location>
</feature>
<gene>
    <name evidence="3" type="ORF">AKJ09_11421</name>
</gene>
<dbReference type="AlphaFoldDB" id="A0A0K1QGB7"/>
<feature type="region of interest" description="Disordered" evidence="1">
    <location>
        <begin position="273"/>
        <end position="295"/>
    </location>
</feature>
<dbReference type="KEGG" id="llu:AKJ09_11421"/>
<evidence type="ECO:0000313" key="3">
    <source>
        <dbReference type="EMBL" id="AKV04758.1"/>
    </source>
</evidence>
<name>A0A0K1QGB7_9BACT</name>
<evidence type="ECO:0000256" key="1">
    <source>
        <dbReference type="SAM" id="MobiDB-lite"/>
    </source>
</evidence>
<reference evidence="3 4" key="1">
    <citation type="submission" date="2015-08" db="EMBL/GenBank/DDBJ databases">
        <authorList>
            <person name="Babu N.S."/>
            <person name="Beckwith C.J."/>
            <person name="Beseler K.G."/>
            <person name="Brison A."/>
            <person name="Carone J.V."/>
            <person name="Caskin T.P."/>
            <person name="Diamond M."/>
            <person name="Durham M.E."/>
            <person name="Foxe J.M."/>
            <person name="Go M."/>
            <person name="Henderson B.A."/>
            <person name="Jones I.B."/>
            <person name="McGettigan J.A."/>
            <person name="Micheletti S.J."/>
            <person name="Nasrallah M.E."/>
            <person name="Ortiz D."/>
            <person name="Piller C.R."/>
            <person name="Privatt S.R."/>
            <person name="Schneider S.L."/>
            <person name="Sharp S."/>
            <person name="Smith T.C."/>
            <person name="Stanton J.D."/>
            <person name="Ullery H.E."/>
            <person name="Wilson R.J."/>
            <person name="Serrano M.G."/>
            <person name="Buck G."/>
            <person name="Lee V."/>
            <person name="Wang Y."/>
            <person name="Carvalho R."/>
            <person name="Voegtly L."/>
            <person name="Shi R."/>
            <person name="Duckworth R."/>
            <person name="Johnson A."/>
            <person name="Loviza R."/>
            <person name="Walstead R."/>
            <person name="Shah Z."/>
            <person name="Kiflezghi M."/>
            <person name="Wade K."/>
            <person name="Ball S.L."/>
            <person name="Bradley K.W."/>
            <person name="Asai D.J."/>
            <person name="Bowman C.A."/>
            <person name="Russell D.A."/>
            <person name="Pope W.H."/>
            <person name="Jacobs-Sera D."/>
            <person name="Hendrix R.W."/>
            <person name="Hatfull G.F."/>
        </authorList>
    </citation>
    <scope>NUCLEOTIDE SEQUENCE [LARGE SCALE GENOMIC DNA]</scope>
    <source>
        <strain evidence="3 4">DSM 27648</strain>
    </source>
</reference>
<accession>A0A0K1QGB7</accession>
<proteinExistence type="predicted"/>
<feature type="compositionally biased region" description="Low complexity" evidence="1">
    <location>
        <begin position="217"/>
        <end position="227"/>
    </location>
</feature>